<reference evidence="1 2" key="2">
    <citation type="journal article" date="2013" name="Genome Announc.">
        <title>Genome Sequence of Growth-Improving Paenibacillus mucilaginosus Strain KNP414.</title>
        <authorList>
            <person name="Lu J.J."/>
            <person name="Wang J.F."/>
            <person name="Hu X.F."/>
        </authorList>
    </citation>
    <scope>NUCLEOTIDE SEQUENCE [LARGE SCALE GENOMIC DNA]</scope>
    <source>
        <strain evidence="1 2">KNP414</strain>
    </source>
</reference>
<dbReference type="AlphaFoldDB" id="F8FJK2"/>
<organism evidence="1 2">
    <name type="scientific">Paenibacillus mucilaginosus (strain KNP414)</name>
    <dbReference type="NCBI Taxonomy" id="1036673"/>
    <lineage>
        <taxon>Bacteria</taxon>
        <taxon>Bacillati</taxon>
        <taxon>Bacillota</taxon>
        <taxon>Bacilli</taxon>
        <taxon>Bacillales</taxon>
        <taxon>Paenibacillaceae</taxon>
        <taxon>Paenibacillus</taxon>
    </lineage>
</organism>
<dbReference type="KEGG" id="pms:KNP414_04320"/>
<dbReference type="EMBL" id="CP002869">
    <property type="protein sequence ID" value="AEI42852.1"/>
    <property type="molecule type" value="Genomic_DNA"/>
</dbReference>
<sequence length="40" mass="4667">MQPVLNRLFFCAFRNAPLEQTLISKKIQGYSTNFPSELYT</sequence>
<dbReference type="Proteomes" id="UP000006620">
    <property type="component" value="Chromosome"/>
</dbReference>
<reference evidence="2" key="1">
    <citation type="submission" date="2011-06" db="EMBL/GenBank/DDBJ databases">
        <title>Complete genome sequence of Paenibacillus mucilaginosus KNP414.</title>
        <authorList>
            <person name="Wang J."/>
            <person name="Hu S."/>
            <person name="Hu X."/>
            <person name="Zhang B."/>
            <person name="Dong D."/>
            <person name="Zhang S."/>
            <person name="Zhao K."/>
            <person name="Wu D."/>
        </authorList>
    </citation>
    <scope>NUCLEOTIDE SEQUENCE [LARGE SCALE GENOMIC DNA]</scope>
    <source>
        <strain evidence="2">KNP414</strain>
    </source>
</reference>
<accession>F8FJK2</accession>
<proteinExistence type="predicted"/>
<name>F8FJK2_PAEMK</name>
<evidence type="ECO:0000313" key="2">
    <source>
        <dbReference type="Proteomes" id="UP000006620"/>
    </source>
</evidence>
<gene>
    <name evidence="1" type="ordered locus">KNP414_04320</name>
</gene>
<evidence type="ECO:0000313" key="1">
    <source>
        <dbReference type="EMBL" id="AEI42852.1"/>
    </source>
</evidence>
<protein>
    <submittedName>
        <fullName evidence="1">Uncharacterized protein</fullName>
    </submittedName>
</protein>
<dbReference type="HOGENOM" id="CLU_3293485_0_0_9"/>